<proteinExistence type="predicted"/>
<gene>
    <name evidence="3" type="ORF">FJU42_14130</name>
    <name evidence="2" type="ORF">LV35_00468</name>
</gene>
<keyword evidence="1" id="KW-1133">Transmembrane helix</keyword>
<accession>A0A0M3FN96</accession>
<evidence type="ECO:0000313" key="2">
    <source>
        <dbReference type="EMBL" id="KZA21391.1"/>
    </source>
</evidence>
<dbReference type="EMBL" id="VHGY01000037">
    <property type="protein sequence ID" value="TPU62178.1"/>
    <property type="molecule type" value="Genomic_DNA"/>
</dbReference>
<comment type="caution">
    <text evidence="2">The sequence shown here is derived from an EMBL/GenBank/DDBJ whole genome shotgun (WGS) entry which is preliminary data.</text>
</comment>
<feature type="transmembrane region" description="Helical" evidence="1">
    <location>
        <begin position="70"/>
        <end position="92"/>
    </location>
</feature>
<protein>
    <submittedName>
        <fullName evidence="2">Uncharacterized protein</fullName>
    </submittedName>
</protein>
<evidence type="ECO:0000313" key="4">
    <source>
        <dbReference type="Proteomes" id="UP000076296"/>
    </source>
</evidence>
<feature type="transmembrane region" description="Helical" evidence="1">
    <location>
        <begin position="127"/>
        <end position="149"/>
    </location>
</feature>
<evidence type="ECO:0000256" key="1">
    <source>
        <dbReference type="SAM" id="Phobius"/>
    </source>
</evidence>
<dbReference type="AlphaFoldDB" id="A0A0M3FN96"/>
<organism evidence="2 4">
    <name type="scientific">Acinetobacter baumannii</name>
    <dbReference type="NCBI Taxonomy" id="470"/>
    <lineage>
        <taxon>Bacteria</taxon>
        <taxon>Pseudomonadati</taxon>
        <taxon>Pseudomonadota</taxon>
        <taxon>Gammaproteobacteria</taxon>
        <taxon>Moraxellales</taxon>
        <taxon>Moraxellaceae</taxon>
        <taxon>Acinetobacter</taxon>
        <taxon>Acinetobacter calcoaceticus/baumannii complex</taxon>
    </lineage>
</organism>
<dbReference type="Proteomes" id="UP000315888">
    <property type="component" value="Unassembled WGS sequence"/>
</dbReference>
<keyword evidence="1" id="KW-0472">Membrane</keyword>
<sequence length="229" mass="26991">MASKNFLSTLPRKIKENKGSIAICFILFIIPLFVFPTYPKNEWQYEIYQYITQIMHVTIGTKGPLPFFTILYSLYITIVMFIVGCVICYFFIRKYGINNAYQEEIYKLFFKAEFESSKKYRWLEKPLIKKTLVSSTFAGCFVIGIIHFIEDDITQQRPRRRGGLIAFSYNYRVGVMFWEIVTTVFSIFPIFYFGLLFLYIINYFFRGLGTGKVVVLEKTSNPKFRSSNK</sequence>
<evidence type="ECO:0000313" key="5">
    <source>
        <dbReference type="Proteomes" id="UP000315888"/>
    </source>
</evidence>
<evidence type="ECO:0000313" key="3">
    <source>
        <dbReference type="EMBL" id="TPU62178.1"/>
    </source>
</evidence>
<reference evidence="2 4" key="1">
    <citation type="submission" date="2016-01" db="EMBL/GenBank/DDBJ databases">
        <title>Draft sequences of Acinetobacter baumannii isolates from wounded military personnel.</title>
        <authorList>
            <person name="Arivett B.A."/>
            <person name="Fiester S.E."/>
            <person name="Ream D.C."/>
            <person name="Actis L.A."/>
        </authorList>
    </citation>
    <scope>NUCLEOTIDE SEQUENCE [LARGE SCALE GENOMIC DNA]</scope>
    <source>
        <strain evidence="2 4">AB2828</strain>
    </source>
</reference>
<feature type="transmembrane region" description="Helical" evidence="1">
    <location>
        <begin position="176"/>
        <end position="201"/>
    </location>
</feature>
<dbReference type="EMBL" id="LRDT01000007">
    <property type="protein sequence ID" value="KZA21391.1"/>
    <property type="molecule type" value="Genomic_DNA"/>
</dbReference>
<dbReference type="Proteomes" id="UP000076296">
    <property type="component" value="Unassembled WGS sequence"/>
</dbReference>
<reference evidence="3 5" key="2">
    <citation type="submission" date="2019-06" db="EMBL/GenBank/DDBJ databases">
        <title>A Diverse Panel of Clinical Acinetobacter baumannii for Research Use.</title>
        <authorList>
            <person name="Mcgann P."/>
            <person name="Snesrud E."/>
            <person name="Galac M.R."/>
        </authorList>
    </citation>
    <scope>NUCLEOTIDE SEQUENCE [LARGE SCALE GENOMIC DNA]</scope>
    <source>
        <strain evidence="3 5">MRSN14237</strain>
    </source>
</reference>
<feature type="transmembrane region" description="Helical" evidence="1">
    <location>
        <begin position="21"/>
        <end position="38"/>
    </location>
</feature>
<dbReference type="RefSeq" id="WP_000157166.1">
    <property type="nucleotide sequence ID" value="NZ_AP022077.1"/>
</dbReference>
<keyword evidence="1" id="KW-0812">Transmembrane</keyword>
<name>A0A0M3FN96_ACIBA</name>